<sequence length="243" mass="24258">MKDSRAHDERMDAALAERLLDAYPTAAGDGRADALAHLLAVAAAPLPGDPERERAALAAFREARAATSGGRGRRRVRGVRPARRTRAALGGLVAVFALGGVAVAAQSGSLPGPFHSGTAGPRPVSPSPSSAPANPGGGTRTASPRAPQGTTATSTAPPVTSGGPHASVPPLAAPTDAGSKGLCQTYVKAAEHHKGVNAATLARLERAAGGAAAVPAYCARLIGAPEVTPPPVHPETPEGGRHR</sequence>
<dbReference type="AlphaFoldDB" id="A0A239AX20"/>
<keyword evidence="2" id="KW-0472">Membrane</keyword>
<organism evidence="3 4">
    <name type="scientific">Actinacidiphila glaucinigra</name>
    <dbReference type="NCBI Taxonomy" id="235986"/>
    <lineage>
        <taxon>Bacteria</taxon>
        <taxon>Bacillati</taxon>
        <taxon>Actinomycetota</taxon>
        <taxon>Actinomycetes</taxon>
        <taxon>Kitasatosporales</taxon>
        <taxon>Streptomycetaceae</taxon>
        <taxon>Actinacidiphila</taxon>
    </lineage>
</organism>
<keyword evidence="4" id="KW-1185">Reference proteome</keyword>
<evidence type="ECO:0000256" key="1">
    <source>
        <dbReference type="SAM" id="MobiDB-lite"/>
    </source>
</evidence>
<dbReference type="RefSeq" id="WP_089222396.1">
    <property type="nucleotide sequence ID" value="NZ_FZOF01000002.1"/>
</dbReference>
<evidence type="ECO:0000313" key="3">
    <source>
        <dbReference type="EMBL" id="SNS00147.1"/>
    </source>
</evidence>
<keyword evidence="2" id="KW-0812">Transmembrane</keyword>
<evidence type="ECO:0000256" key="2">
    <source>
        <dbReference type="SAM" id="Phobius"/>
    </source>
</evidence>
<evidence type="ECO:0000313" key="4">
    <source>
        <dbReference type="Proteomes" id="UP000198280"/>
    </source>
</evidence>
<protein>
    <submittedName>
        <fullName evidence="3">Uncharacterized protein</fullName>
    </submittedName>
</protein>
<name>A0A239AX20_9ACTN</name>
<feature type="region of interest" description="Disordered" evidence="1">
    <location>
        <begin position="113"/>
        <end position="175"/>
    </location>
</feature>
<keyword evidence="2" id="KW-1133">Transmembrane helix</keyword>
<dbReference type="EMBL" id="FZOF01000002">
    <property type="protein sequence ID" value="SNS00147.1"/>
    <property type="molecule type" value="Genomic_DNA"/>
</dbReference>
<feature type="compositionally biased region" description="Low complexity" evidence="1">
    <location>
        <begin position="149"/>
        <end position="162"/>
    </location>
</feature>
<accession>A0A239AX20</accession>
<proteinExistence type="predicted"/>
<feature type="region of interest" description="Disordered" evidence="1">
    <location>
        <begin position="224"/>
        <end position="243"/>
    </location>
</feature>
<dbReference type="Proteomes" id="UP000198280">
    <property type="component" value="Unassembled WGS sequence"/>
</dbReference>
<gene>
    <name evidence="3" type="ORF">SAMN05216252_102230</name>
</gene>
<feature type="compositionally biased region" description="Low complexity" evidence="1">
    <location>
        <begin position="119"/>
        <end position="134"/>
    </location>
</feature>
<feature type="transmembrane region" description="Helical" evidence="2">
    <location>
        <begin position="87"/>
        <end position="105"/>
    </location>
</feature>
<reference evidence="3 4" key="1">
    <citation type="submission" date="2017-06" db="EMBL/GenBank/DDBJ databases">
        <authorList>
            <person name="Kim H.J."/>
            <person name="Triplett B.A."/>
        </authorList>
    </citation>
    <scope>NUCLEOTIDE SEQUENCE [LARGE SCALE GENOMIC DNA]</scope>
    <source>
        <strain evidence="3 4">CGMCC 4.1858</strain>
    </source>
</reference>